<dbReference type="Gene3D" id="3.40.50.300">
    <property type="entry name" value="P-loop containing nucleotide triphosphate hydrolases"/>
    <property type="match status" value="1"/>
</dbReference>
<keyword evidence="5" id="KW-1185">Reference proteome</keyword>
<sequence length="1140" mass="125132">MEPTAIGTRLASAAIGPLVRKLFVTGGPGAGLVDKPIRISGYVSFKGEKRALTESDVRNLAAKLVSQALRSGERPFPNDEQQAVTDALASTLHALGDLTLTDLEAVRLGHLAFARELRRASGSPERHLTADATYFYEGLLETACLHILNFFTQRSTFVAHTLVVQVRAVDELITKVDELIRRNPLPGGEDAAFEHAYLEHVSKKHGKLTIYGIDLNNSPRQWPLNVAYLNLEASPLSGHWQGLGAMFRAGLLADDDLSALPPPQRRSFYAALSAQGTLDDLRQPGAEESPENLDSLLPFAEQASPHQGDEMHFKSDVYAARLIRVSLAAQPADQALAANHRVLLRGEAGSGKTTLVQWLAVAAAGQDLPDRMEYLYDRIPFVLPLRTLTRHGERLPAPKDFLSAIGCPLTGTQPDGWENRVLVAGRGLILIDGIDEIPDHERERTRKWLLELIETYDRDNRWLVTSRPSAVGQDWLTEDGFTELTLSPMNPPDIATFITQWHHAARIDADDAADLDEYERQLLAAVQTESDLGRLATNPLMCGLICALHRDRRGYLPHGRKDLYEAALSMLLSRRDRERDMVSPGLREEPQLDLLQRLAYWLIKNGRTEMDRSRAEEIIARALPSVPEVAALGDAPIVFEHFLQRSGLLREPAPDTVDFIHRTFQDFLGARAAVEEADFGLLVRHAADDQWEDVIRMAVALARPRERVTIFRELVDAGDHISDKRVQARVYLLATACLEYATSLEPSVRDEVEQRTATLIPPRNEEEAHALAEVGPLVLRLLPGPEELDDGVAAYNVALAASNVKSEAAIAFLSQFVRHPFLPVRSQLLWAWPRFDSARYAEEVIAHLDASALSYTIQSDEQLHHLKRLELQPEILDVRRGVSLGALASYASQHTFAQLALSNTETSDLGFLAEQMTLTSLVINDCPNLEDISAISGLPIQHLNITTTGSDISLRPVSQLPDLESLVISGPSSLSWSPEYLPSRAPLCSLRVSDGAKPLCGLQGLSDFSQLADLGLNSASSPASADDWREVGGLPALTGLSASAASFETLPPTTVLANVTSLSLSGGGGDRVVQAAVHRLPEAFPRLLSCEFTGDMTSEGDIDIAPLAQLHDLRELYIATGTDRIRGADAFSSWINLRFL</sequence>
<accession>L7ERJ5</accession>
<dbReference type="AlphaFoldDB" id="L7ERJ5"/>
<reference evidence="4 5" key="1">
    <citation type="journal article" date="2011" name="Plasmid">
        <title>Streptomyces turgidiscabies Car8 contains a modular pathogenicity island that shares virulence genes with other actinobacterial plant pathogens.</title>
        <authorList>
            <person name="Huguet-Tapia J.C."/>
            <person name="Badger J.H."/>
            <person name="Loria R."/>
            <person name="Pettis G.S."/>
        </authorList>
    </citation>
    <scope>NUCLEOTIDE SEQUENCE [LARGE SCALE GENOMIC DNA]</scope>
    <source>
        <strain evidence="4 5">Car8</strain>
    </source>
</reference>
<dbReference type="EMBL" id="AEJB01000670">
    <property type="protein sequence ID" value="ELP61622.1"/>
    <property type="molecule type" value="Genomic_DNA"/>
</dbReference>
<protein>
    <submittedName>
        <fullName evidence="4">NACHT domain protein</fullName>
    </submittedName>
</protein>
<dbReference type="InterPro" id="IPR054547">
    <property type="entry name" value="NNH1"/>
</dbReference>
<dbReference type="GO" id="GO:0005524">
    <property type="term" value="F:ATP binding"/>
    <property type="evidence" value="ECO:0007669"/>
    <property type="project" value="UniProtKB-KW"/>
</dbReference>
<dbReference type="Proteomes" id="UP000010931">
    <property type="component" value="Unassembled WGS sequence"/>
</dbReference>
<evidence type="ECO:0000313" key="5">
    <source>
        <dbReference type="Proteomes" id="UP000010931"/>
    </source>
</evidence>
<dbReference type="SUPFAM" id="SSF52540">
    <property type="entry name" value="P-loop containing nucleoside triphosphate hydrolases"/>
    <property type="match status" value="1"/>
</dbReference>
<evidence type="ECO:0000256" key="1">
    <source>
        <dbReference type="ARBA" id="ARBA00022741"/>
    </source>
</evidence>
<dbReference type="PATRIC" id="fig|698760.3.peg.9438"/>
<dbReference type="RefSeq" id="WP_006383509.1">
    <property type="nucleotide sequence ID" value="NZ_AEJB01000670.1"/>
</dbReference>
<keyword evidence="2" id="KW-0067">ATP-binding</keyword>
<evidence type="ECO:0000256" key="2">
    <source>
        <dbReference type="ARBA" id="ARBA00022840"/>
    </source>
</evidence>
<dbReference type="InterPro" id="IPR027417">
    <property type="entry name" value="P-loop_NTPase"/>
</dbReference>
<dbReference type="PANTHER" id="PTHR46844:SF1">
    <property type="entry name" value="SLR5058 PROTEIN"/>
    <property type="match status" value="1"/>
</dbReference>
<dbReference type="STRING" id="85558.T45_06650"/>
<dbReference type="InterPro" id="IPR007111">
    <property type="entry name" value="NACHT_NTPase"/>
</dbReference>
<dbReference type="Pfam" id="PF22733">
    <property type="entry name" value="NNH1"/>
    <property type="match status" value="1"/>
</dbReference>
<keyword evidence="1" id="KW-0547">Nucleotide-binding</keyword>
<gene>
    <name evidence="4" type="ORF">STRTUCAR8_04716</name>
</gene>
<organism evidence="4 5">
    <name type="scientific">Streptomyces turgidiscabies (strain Car8)</name>
    <dbReference type="NCBI Taxonomy" id="698760"/>
    <lineage>
        <taxon>Bacteria</taxon>
        <taxon>Bacillati</taxon>
        <taxon>Actinomycetota</taxon>
        <taxon>Actinomycetes</taxon>
        <taxon>Kitasatosporales</taxon>
        <taxon>Streptomycetaceae</taxon>
        <taxon>Streptomyces</taxon>
    </lineage>
</organism>
<dbReference type="GeneID" id="97406134"/>
<dbReference type="Pfam" id="PF05729">
    <property type="entry name" value="NACHT"/>
    <property type="match status" value="1"/>
</dbReference>
<proteinExistence type="predicted"/>
<comment type="caution">
    <text evidence="4">The sequence shown here is derived from an EMBL/GenBank/DDBJ whole genome shotgun (WGS) entry which is preliminary data.</text>
</comment>
<dbReference type="Gene3D" id="3.80.10.10">
    <property type="entry name" value="Ribonuclease Inhibitor"/>
    <property type="match status" value="1"/>
</dbReference>
<dbReference type="SUPFAM" id="SSF52058">
    <property type="entry name" value="L domain-like"/>
    <property type="match status" value="1"/>
</dbReference>
<dbReference type="PROSITE" id="PS50837">
    <property type="entry name" value="NACHT"/>
    <property type="match status" value="1"/>
</dbReference>
<name>L7ERJ5_STRT8</name>
<evidence type="ECO:0000313" key="4">
    <source>
        <dbReference type="EMBL" id="ELP61622.1"/>
    </source>
</evidence>
<dbReference type="InterPro" id="IPR032675">
    <property type="entry name" value="LRR_dom_sf"/>
</dbReference>
<dbReference type="PANTHER" id="PTHR46844">
    <property type="entry name" value="SLR5058 PROTEIN"/>
    <property type="match status" value="1"/>
</dbReference>
<feature type="domain" description="NACHT" evidence="3">
    <location>
        <begin position="340"/>
        <end position="675"/>
    </location>
</feature>
<evidence type="ECO:0000259" key="3">
    <source>
        <dbReference type="PROSITE" id="PS50837"/>
    </source>
</evidence>